<dbReference type="InterPro" id="IPR005572">
    <property type="entry name" value="Anti-sigma_E_RseA_N"/>
</dbReference>
<sequence>MSRNYEALSAFLDGETTEFETRRVLRDLDRDDLETLGRWQSVSDVLHGHAAMAAPTDFNARLSEALAAEAKPGRRAGVVHGFARVAVAASVAAVTVIGWQYWSGAADTGNAVPAVAMTGAANDGVATQASLSAPAATQRMTRPFGETSLVAQSALRSAEPRTVASDQQPRVNAMLLRHSEFTARHSGQGMMPYARLVSMDARNGAR</sequence>
<dbReference type="EMBL" id="VCQT01000030">
    <property type="protein sequence ID" value="TMW12737.1"/>
    <property type="molecule type" value="Genomic_DNA"/>
</dbReference>
<dbReference type="CDD" id="cd16328">
    <property type="entry name" value="RseA_N"/>
    <property type="match status" value="1"/>
</dbReference>
<dbReference type="Proteomes" id="UP000739180">
    <property type="component" value="Unassembled WGS sequence"/>
</dbReference>
<dbReference type="PANTHER" id="PTHR38104">
    <property type="match status" value="1"/>
</dbReference>
<organism evidence="2 3">
    <name type="scientific">Alloalcanivorax gelatiniphagus</name>
    <dbReference type="NCBI Taxonomy" id="1194167"/>
    <lineage>
        <taxon>Bacteria</taxon>
        <taxon>Pseudomonadati</taxon>
        <taxon>Pseudomonadota</taxon>
        <taxon>Gammaproteobacteria</taxon>
        <taxon>Oceanospirillales</taxon>
        <taxon>Alcanivoracaceae</taxon>
        <taxon>Alloalcanivorax</taxon>
    </lineage>
</organism>
<reference evidence="2 3" key="1">
    <citation type="submission" date="2019-05" db="EMBL/GenBank/DDBJ databases">
        <title>Genome of Alcanivorax gelatiniphagus, an oil degrading marine bacteria.</title>
        <authorList>
            <person name="Kwon K.K."/>
        </authorList>
    </citation>
    <scope>NUCLEOTIDE SEQUENCE [LARGE SCALE GENOMIC DNA]</scope>
    <source>
        <strain evidence="2 3">MEBiC 08158</strain>
    </source>
</reference>
<dbReference type="SUPFAM" id="SSF89069">
    <property type="entry name" value="N-terminal, cytoplasmic domain of anti-sigmaE factor RseA"/>
    <property type="match status" value="1"/>
</dbReference>
<evidence type="ECO:0000313" key="3">
    <source>
        <dbReference type="Proteomes" id="UP000739180"/>
    </source>
</evidence>
<protein>
    <submittedName>
        <fullName evidence="2">RNA polymerase subunit sigma</fullName>
    </submittedName>
</protein>
<dbReference type="InterPro" id="IPR036147">
    <property type="entry name" value="Anti-sigma_E_RseA_N_sf"/>
</dbReference>
<dbReference type="Gene3D" id="1.10.10.880">
    <property type="entry name" value="Anti sigma-E protein RseA, N-terminal domain"/>
    <property type="match status" value="1"/>
</dbReference>
<dbReference type="Pfam" id="PF03872">
    <property type="entry name" value="RseA_N"/>
    <property type="match status" value="1"/>
</dbReference>
<evidence type="ECO:0000313" key="2">
    <source>
        <dbReference type="EMBL" id="TMW12737.1"/>
    </source>
</evidence>
<feature type="domain" description="Anti sigma-E protein RseA N-terminal" evidence="1">
    <location>
        <begin position="6"/>
        <end position="70"/>
    </location>
</feature>
<dbReference type="InterPro" id="IPR052383">
    <property type="entry name" value="Anti-sigma-E_RseA-like"/>
</dbReference>
<comment type="caution">
    <text evidence="2">The sequence shown here is derived from an EMBL/GenBank/DDBJ whole genome shotgun (WGS) entry which is preliminary data.</text>
</comment>
<gene>
    <name evidence="2" type="ORF">FGS76_09645</name>
</gene>
<keyword evidence="3" id="KW-1185">Reference proteome</keyword>
<dbReference type="RefSeq" id="WP_138772426.1">
    <property type="nucleotide sequence ID" value="NZ_JBHSSX010000095.1"/>
</dbReference>
<dbReference type="PANTHER" id="PTHR38104:SF1">
    <property type="entry name" value="ANTI-SIGMA-E FACTOR RSEA"/>
    <property type="match status" value="1"/>
</dbReference>
<name>A0ABY2XLW2_9GAMM</name>
<accession>A0ABY2XLW2</accession>
<evidence type="ECO:0000259" key="1">
    <source>
        <dbReference type="Pfam" id="PF03872"/>
    </source>
</evidence>
<proteinExistence type="predicted"/>